<gene>
    <name evidence="4" type="ORF">M441DRAFT_22106</name>
</gene>
<name>A0A2T3ZMH2_TRIA4</name>
<evidence type="ECO:0000256" key="2">
    <source>
        <dbReference type="SAM" id="Phobius"/>
    </source>
</evidence>
<evidence type="ECO:0000313" key="4">
    <source>
        <dbReference type="EMBL" id="PTB46007.1"/>
    </source>
</evidence>
<keyword evidence="2" id="KW-0812">Transmembrane</keyword>
<feature type="domain" description="Nephrocystin 3-like N-terminal" evidence="3">
    <location>
        <begin position="4"/>
        <end position="106"/>
    </location>
</feature>
<keyword evidence="2" id="KW-0472">Membrane</keyword>
<dbReference type="InterPro" id="IPR056884">
    <property type="entry name" value="NPHP3-like_N"/>
</dbReference>
<sequence length="113" mass="12334">MCDRPKGVRWTPQQVLKQLISQLLNARPSLTVSAPDIVNIRNFGKADTFNALVKLLHSIVALLGSIVIVIDRLDRSAPDPDAQLADIAKTLSVLVRVHPNLRIIVTTGEVVPP</sequence>
<evidence type="ECO:0000256" key="1">
    <source>
        <dbReference type="ARBA" id="ARBA00022737"/>
    </source>
</evidence>
<dbReference type="OrthoDB" id="4897013at2759"/>
<evidence type="ECO:0000259" key="3">
    <source>
        <dbReference type="Pfam" id="PF24883"/>
    </source>
</evidence>
<accession>A0A2T3ZMH2</accession>
<keyword evidence="1" id="KW-0677">Repeat</keyword>
<feature type="transmembrane region" description="Helical" evidence="2">
    <location>
        <begin position="51"/>
        <end position="70"/>
    </location>
</feature>
<organism evidence="4 5">
    <name type="scientific">Trichoderma asperellum (strain ATCC 204424 / CBS 433.97 / NBRC 101777)</name>
    <dbReference type="NCBI Taxonomy" id="1042311"/>
    <lineage>
        <taxon>Eukaryota</taxon>
        <taxon>Fungi</taxon>
        <taxon>Dikarya</taxon>
        <taxon>Ascomycota</taxon>
        <taxon>Pezizomycotina</taxon>
        <taxon>Sordariomycetes</taxon>
        <taxon>Hypocreomycetidae</taxon>
        <taxon>Hypocreales</taxon>
        <taxon>Hypocreaceae</taxon>
        <taxon>Trichoderma</taxon>
    </lineage>
</organism>
<keyword evidence="5" id="KW-1185">Reference proteome</keyword>
<dbReference type="AlphaFoldDB" id="A0A2T3ZMH2"/>
<proteinExistence type="predicted"/>
<dbReference type="EMBL" id="KZ679256">
    <property type="protein sequence ID" value="PTB46007.1"/>
    <property type="molecule type" value="Genomic_DNA"/>
</dbReference>
<keyword evidence="2" id="KW-1133">Transmembrane helix</keyword>
<reference evidence="4 5" key="1">
    <citation type="submission" date="2016-07" db="EMBL/GenBank/DDBJ databases">
        <title>Multiple horizontal gene transfer events from other fungi enriched the ability of initially mycotrophic Trichoderma (Ascomycota) to feed on dead plant biomass.</title>
        <authorList>
            <consortium name="DOE Joint Genome Institute"/>
            <person name="Aerts A."/>
            <person name="Atanasova L."/>
            <person name="Chenthamara K."/>
            <person name="Zhang J."/>
            <person name="Grujic M."/>
            <person name="Henrissat B."/>
            <person name="Kuo A."/>
            <person name="Salamov A."/>
            <person name="Lipzen A."/>
            <person name="Labutti K."/>
            <person name="Barry K."/>
            <person name="Miao Y."/>
            <person name="Rahimi M.J."/>
            <person name="Shen Q."/>
            <person name="Grigoriev I.V."/>
            <person name="Kubicek C.P."/>
            <person name="Druzhinina I.S."/>
        </authorList>
    </citation>
    <scope>NUCLEOTIDE SEQUENCE [LARGE SCALE GENOMIC DNA]</scope>
    <source>
        <strain evidence="4 5">CBS 433.97</strain>
    </source>
</reference>
<dbReference type="Proteomes" id="UP000240493">
    <property type="component" value="Unassembled WGS sequence"/>
</dbReference>
<evidence type="ECO:0000313" key="5">
    <source>
        <dbReference type="Proteomes" id="UP000240493"/>
    </source>
</evidence>
<dbReference type="Pfam" id="PF24883">
    <property type="entry name" value="NPHP3_N"/>
    <property type="match status" value="1"/>
</dbReference>
<protein>
    <recommendedName>
        <fullName evidence="3">Nephrocystin 3-like N-terminal domain-containing protein</fullName>
    </recommendedName>
</protein>